<evidence type="ECO:0000256" key="3">
    <source>
        <dbReference type="ARBA" id="ARBA00022475"/>
    </source>
</evidence>
<evidence type="ECO:0000256" key="8">
    <source>
        <dbReference type="ARBA" id="ARBA00022985"/>
    </source>
</evidence>
<name>A0ABQ5N390_9CLOT</name>
<evidence type="ECO:0000256" key="2">
    <source>
        <dbReference type="ARBA" id="ARBA00007362"/>
    </source>
</evidence>
<dbReference type="Proteomes" id="UP001208567">
    <property type="component" value="Unassembled WGS sequence"/>
</dbReference>
<evidence type="ECO:0000256" key="6">
    <source>
        <dbReference type="ARBA" id="ARBA00022556"/>
    </source>
</evidence>
<sequence length="119" mass="13446">MGGISIEKFFLVFLNCILLVSGQILWKIGLRNIKIAGIKSLITAFFTPNIFGGLVIYGFATLLWFYILKRYDFTKVYPLQSMSYILALFAGYFILNETITRNTILGSLIICVGIFVLSK</sequence>
<keyword evidence="4" id="KW-0444">Lipid biosynthesis</keyword>
<gene>
    <name evidence="14" type="ORF">bsdE14_10550</name>
</gene>
<feature type="transmembrane region" description="Helical" evidence="12">
    <location>
        <begin position="41"/>
        <end position="65"/>
    </location>
</feature>
<dbReference type="InterPro" id="IPR000390">
    <property type="entry name" value="Small_drug/metabolite_transptr"/>
</dbReference>
<dbReference type="PANTHER" id="PTHR30561:SF9">
    <property type="entry name" value="4-AMINO-4-DEOXY-L-ARABINOSE-PHOSPHOUNDECAPRENOL FLIPPASE SUBUNIT ARNF-RELATED"/>
    <property type="match status" value="1"/>
</dbReference>
<evidence type="ECO:0000256" key="7">
    <source>
        <dbReference type="ARBA" id="ARBA00022692"/>
    </source>
</evidence>
<keyword evidence="3" id="KW-1003">Cell membrane</keyword>
<evidence type="ECO:0000256" key="10">
    <source>
        <dbReference type="ARBA" id="ARBA00023098"/>
    </source>
</evidence>
<dbReference type="SUPFAM" id="SSF103481">
    <property type="entry name" value="Multidrug resistance efflux transporter EmrE"/>
    <property type="match status" value="1"/>
</dbReference>
<evidence type="ECO:0000256" key="12">
    <source>
        <dbReference type="SAM" id="Phobius"/>
    </source>
</evidence>
<keyword evidence="8" id="KW-0448">Lipopolysaccharide biosynthesis</keyword>
<feature type="transmembrane region" description="Helical" evidence="12">
    <location>
        <begin position="101"/>
        <end position="118"/>
    </location>
</feature>
<dbReference type="PANTHER" id="PTHR30561">
    <property type="entry name" value="SMR FAMILY PROTON-DEPENDENT DRUG EFFLUX TRANSPORTER SUGE"/>
    <property type="match status" value="1"/>
</dbReference>
<dbReference type="InterPro" id="IPR000620">
    <property type="entry name" value="EamA_dom"/>
</dbReference>
<protein>
    <submittedName>
        <fullName evidence="14">Membrane protein</fullName>
    </submittedName>
</protein>
<keyword evidence="15" id="KW-1185">Reference proteome</keyword>
<evidence type="ECO:0000256" key="11">
    <source>
        <dbReference type="ARBA" id="ARBA00023136"/>
    </source>
</evidence>
<evidence type="ECO:0000256" key="4">
    <source>
        <dbReference type="ARBA" id="ARBA00022516"/>
    </source>
</evidence>
<dbReference type="InterPro" id="IPR037185">
    <property type="entry name" value="EmrE-like"/>
</dbReference>
<dbReference type="RefSeq" id="WP_264848934.1">
    <property type="nucleotide sequence ID" value="NZ_BRXR01000001.1"/>
</dbReference>
<dbReference type="Gene3D" id="1.10.3730.20">
    <property type="match status" value="1"/>
</dbReference>
<accession>A0ABQ5N390</accession>
<comment type="similarity">
    <text evidence="2">Belongs to the EamA transporter family.</text>
</comment>
<keyword evidence="7 12" id="KW-0812">Transmembrane</keyword>
<organism evidence="14 15">
    <name type="scientific">Clostridium omnivorum</name>
    <dbReference type="NCBI Taxonomy" id="1604902"/>
    <lineage>
        <taxon>Bacteria</taxon>
        <taxon>Bacillati</taxon>
        <taxon>Bacillota</taxon>
        <taxon>Clostridia</taxon>
        <taxon>Eubacteriales</taxon>
        <taxon>Clostridiaceae</taxon>
        <taxon>Clostridium</taxon>
    </lineage>
</organism>
<keyword evidence="11 12" id="KW-0472">Membrane</keyword>
<keyword evidence="6" id="KW-0441">Lipid A biosynthesis</keyword>
<keyword evidence="5" id="KW-0997">Cell inner membrane</keyword>
<comment type="caution">
    <text evidence="14">The sequence shown here is derived from an EMBL/GenBank/DDBJ whole genome shotgun (WGS) entry which is preliminary data.</text>
</comment>
<feature type="transmembrane region" description="Helical" evidence="12">
    <location>
        <begin position="77"/>
        <end position="95"/>
    </location>
</feature>
<feature type="domain" description="EamA" evidence="13">
    <location>
        <begin position="37"/>
        <end position="118"/>
    </location>
</feature>
<proteinExistence type="inferred from homology"/>
<dbReference type="EMBL" id="BRXR01000001">
    <property type="protein sequence ID" value="GLC29645.1"/>
    <property type="molecule type" value="Genomic_DNA"/>
</dbReference>
<evidence type="ECO:0000256" key="9">
    <source>
        <dbReference type="ARBA" id="ARBA00022989"/>
    </source>
</evidence>
<dbReference type="Pfam" id="PF00892">
    <property type="entry name" value="EamA"/>
    <property type="match status" value="1"/>
</dbReference>
<comment type="subcellular location">
    <subcellularLocation>
        <location evidence="1">Cell membrane</location>
        <topology evidence="1">Multi-pass membrane protein</topology>
    </subcellularLocation>
</comment>
<feature type="transmembrane region" description="Helical" evidence="12">
    <location>
        <begin position="9"/>
        <end position="29"/>
    </location>
</feature>
<evidence type="ECO:0000259" key="13">
    <source>
        <dbReference type="Pfam" id="PF00892"/>
    </source>
</evidence>
<reference evidence="14 15" key="1">
    <citation type="journal article" date="2024" name="Int. J. Syst. Evol. Microbiol.">
        <title>Clostridium omnivorum sp. nov., isolated from anoxic soil under the treatment of reductive soil disinfestation.</title>
        <authorList>
            <person name="Ueki A."/>
            <person name="Tonouchi A."/>
            <person name="Kaku N."/>
            <person name="Honma S."/>
            <person name="Ueki K."/>
        </authorList>
    </citation>
    <scope>NUCLEOTIDE SEQUENCE [LARGE SCALE GENOMIC DNA]</scope>
    <source>
        <strain evidence="14 15">E14</strain>
    </source>
</reference>
<keyword evidence="9 12" id="KW-1133">Transmembrane helix</keyword>
<evidence type="ECO:0000256" key="1">
    <source>
        <dbReference type="ARBA" id="ARBA00004651"/>
    </source>
</evidence>
<evidence type="ECO:0000256" key="5">
    <source>
        <dbReference type="ARBA" id="ARBA00022519"/>
    </source>
</evidence>
<evidence type="ECO:0000313" key="15">
    <source>
        <dbReference type="Proteomes" id="UP001208567"/>
    </source>
</evidence>
<evidence type="ECO:0000313" key="14">
    <source>
        <dbReference type="EMBL" id="GLC29645.1"/>
    </source>
</evidence>
<keyword evidence="10" id="KW-0443">Lipid metabolism</keyword>